<dbReference type="EMBL" id="WUAV01000006">
    <property type="protein sequence ID" value="KAF1745902.1"/>
    <property type="molecule type" value="Genomic_DNA"/>
</dbReference>
<dbReference type="RefSeq" id="XP_003096794.2">
    <property type="nucleotide sequence ID" value="XM_003096746.2"/>
</dbReference>
<dbReference type="GeneID" id="9825280"/>
<dbReference type="KEGG" id="crq:GCK72_022349"/>
<name>A0A6A5FTK7_CAERE</name>
<evidence type="ECO:0000313" key="2">
    <source>
        <dbReference type="Proteomes" id="UP000483820"/>
    </source>
</evidence>
<comment type="caution">
    <text evidence="1">The sequence shown here is derived from an EMBL/GenBank/DDBJ whole genome shotgun (WGS) entry which is preliminary data.</text>
</comment>
<proteinExistence type="predicted"/>
<gene>
    <name evidence="1" type="ORF">GCK72_022349</name>
</gene>
<dbReference type="PANTHER" id="PTHR31379">
    <property type="entry name" value="F-BOX C PROTEIN-RELATED-RELATED"/>
    <property type="match status" value="1"/>
</dbReference>
<reference evidence="1 2" key="1">
    <citation type="submission" date="2019-12" db="EMBL/GenBank/DDBJ databases">
        <title>Chromosome-level assembly of the Caenorhabditis remanei genome.</title>
        <authorList>
            <person name="Teterina A.A."/>
            <person name="Willis J.H."/>
            <person name="Phillips P.C."/>
        </authorList>
    </citation>
    <scope>NUCLEOTIDE SEQUENCE [LARGE SCALE GENOMIC DNA]</scope>
    <source>
        <strain evidence="1 2">PX506</strain>
        <tissue evidence="1">Whole organism</tissue>
    </source>
</reference>
<dbReference type="CTD" id="9825280"/>
<dbReference type="Pfam" id="PF12078">
    <property type="entry name" value="DUF3557"/>
    <property type="match status" value="1"/>
</dbReference>
<evidence type="ECO:0000313" key="1">
    <source>
        <dbReference type="EMBL" id="KAF1745902.1"/>
    </source>
</evidence>
<organism evidence="1 2">
    <name type="scientific">Caenorhabditis remanei</name>
    <name type="common">Caenorhabditis vulgaris</name>
    <dbReference type="NCBI Taxonomy" id="31234"/>
    <lineage>
        <taxon>Eukaryota</taxon>
        <taxon>Metazoa</taxon>
        <taxon>Ecdysozoa</taxon>
        <taxon>Nematoda</taxon>
        <taxon>Chromadorea</taxon>
        <taxon>Rhabditida</taxon>
        <taxon>Rhabditina</taxon>
        <taxon>Rhabditomorpha</taxon>
        <taxon>Rhabditoidea</taxon>
        <taxon>Rhabditidae</taxon>
        <taxon>Peloderinae</taxon>
        <taxon>Caenorhabditis</taxon>
    </lineage>
</organism>
<protein>
    <submittedName>
        <fullName evidence="1">Uncharacterized protein</fullName>
    </submittedName>
</protein>
<sequence>MNTNKPLYYPSLKVVLLYMEANKRISLSQRCPLLHKLEKLLPLRIKELKFSDFATIVNNVSYKLGIHRKDRYGPTPAYIEEINQEGGVLGDIDRYGLETNPGSKYVLPGDVVLREQLQHDEEFDVENYLRRLLQIFKKVEENSKKLVDGNVFFNDALLGDTIMTTLTEGLPIENEDVEAIVSSFVLDPKQYMKSIENTNNKLAPYNNRRLGVDAPYFNSIQLTISSAHRVERVVYNAPIFQAMNYLNSVLFGGRKSAIFVKNLEITSDQQVLRLPAGLKLKVLNLEYYNSTMSSIGALKAILDKSSFPLNSLTLGGATDEFMDYQRSSFGEVKNLILDNDFMERESWTPILQGLNHPRVTLLYENTLEPANDYTDLIQFWMEHKRHIGTWYTFSIIEEETVLRCLNTMKLREEVTEVSERSVTLKMTDTSNLRVSYDIVISGGIEVRYKLELKVIRART</sequence>
<dbReference type="PANTHER" id="PTHR31379:SF1">
    <property type="entry name" value="F-BOX C PROTEIN-RELATED"/>
    <property type="match status" value="1"/>
</dbReference>
<dbReference type="Proteomes" id="UP000483820">
    <property type="component" value="Chromosome X"/>
</dbReference>
<accession>A0A6A5FTK7</accession>
<dbReference type="AlphaFoldDB" id="A0A6A5FTK7"/>
<dbReference type="InterPro" id="IPR021942">
    <property type="entry name" value="DUF3557"/>
</dbReference>